<dbReference type="CDD" id="cd16279">
    <property type="entry name" value="metallo-hydrolase-like_MBL-fold"/>
    <property type="match status" value="1"/>
</dbReference>
<name>A0A844GG42_9NEIS</name>
<accession>A0A844GG42</accession>
<comment type="caution">
    <text evidence="2">The sequence shown here is derived from an EMBL/GenBank/DDBJ whole genome shotgun (WGS) entry which is preliminary data.</text>
</comment>
<dbReference type="PANTHER" id="PTHR42663">
    <property type="entry name" value="HYDROLASE C777.06C-RELATED-RELATED"/>
    <property type="match status" value="1"/>
</dbReference>
<dbReference type="PANTHER" id="PTHR42663:SF6">
    <property type="entry name" value="HYDROLASE C777.06C-RELATED"/>
    <property type="match status" value="1"/>
</dbReference>
<dbReference type="Pfam" id="PF12706">
    <property type="entry name" value="Lactamase_B_2"/>
    <property type="match status" value="1"/>
</dbReference>
<evidence type="ECO:0000313" key="3">
    <source>
        <dbReference type="Proteomes" id="UP000446658"/>
    </source>
</evidence>
<dbReference type="AlphaFoldDB" id="A0A844GG42"/>
<sequence length="271" mass="29845">MTGSLVPAVSDHLELTILGCGSSSGSPAIGCHCPTCASDNPKNTRSRCSAYVRLGEQALVIDTGPDLRQQALREGLSRIDAVLYTHPHADHLNGIDDLRAFCYVKKGPITLYGNAFTLDNIRSRFHYALMPPSPVWDKPVLVLEEVAQRFDFHGVAVTPIPLQHGKWPCLGWRIGNVAWLTDLSHIPDDSLALLEGLDVLFLDCLRHDPYPSHLGVQQSFEWAQRIAARRTILIHMTHQLEYRALTAECPPGIEVGYDGLTIRVPLSAGAE</sequence>
<dbReference type="InterPro" id="IPR001279">
    <property type="entry name" value="Metallo-B-lactamas"/>
</dbReference>
<keyword evidence="2" id="KW-0378">Hydrolase</keyword>
<keyword evidence="3" id="KW-1185">Reference proteome</keyword>
<evidence type="ECO:0000259" key="1">
    <source>
        <dbReference type="SMART" id="SM00849"/>
    </source>
</evidence>
<evidence type="ECO:0000313" key="2">
    <source>
        <dbReference type="EMBL" id="MTD33475.1"/>
    </source>
</evidence>
<dbReference type="RefSeq" id="WP_230370421.1">
    <property type="nucleotide sequence ID" value="NZ_WLYX01000001.1"/>
</dbReference>
<feature type="domain" description="Metallo-beta-lactamase" evidence="1">
    <location>
        <begin position="47"/>
        <end position="213"/>
    </location>
</feature>
<organism evidence="2 3">
    <name type="scientific">Paludibacterium denitrificans</name>
    <dbReference type="NCBI Taxonomy" id="2675226"/>
    <lineage>
        <taxon>Bacteria</taxon>
        <taxon>Pseudomonadati</taxon>
        <taxon>Pseudomonadota</taxon>
        <taxon>Betaproteobacteria</taxon>
        <taxon>Neisseriales</taxon>
        <taxon>Chromobacteriaceae</taxon>
        <taxon>Paludibacterium</taxon>
    </lineage>
</organism>
<dbReference type="SMART" id="SM00849">
    <property type="entry name" value="Lactamase_B"/>
    <property type="match status" value="1"/>
</dbReference>
<dbReference type="GO" id="GO:0016787">
    <property type="term" value="F:hydrolase activity"/>
    <property type="evidence" value="ECO:0007669"/>
    <property type="project" value="UniProtKB-KW"/>
</dbReference>
<dbReference type="InterPro" id="IPR036866">
    <property type="entry name" value="RibonucZ/Hydroxyglut_hydro"/>
</dbReference>
<reference evidence="2 3" key="1">
    <citation type="submission" date="2019-11" db="EMBL/GenBank/DDBJ databases">
        <title>Draft genome sequence of Paludibacterium sp. dN18-1.</title>
        <authorList>
            <person name="Im W.-T."/>
        </authorList>
    </citation>
    <scope>NUCLEOTIDE SEQUENCE [LARGE SCALE GENOMIC DNA]</scope>
    <source>
        <strain evidence="3">dN 18-1</strain>
    </source>
</reference>
<gene>
    <name evidence="2" type="ORF">GKE73_11290</name>
</gene>
<dbReference type="EMBL" id="WLYX01000001">
    <property type="protein sequence ID" value="MTD33475.1"/>
    <property type="molecule type" value="Genomic_DNA"/>
</dbReference>
<protein>
    <submittedName>
        <fullName evidence="2">MBL fold metallo-hydrolase</fullName>
    </submittedName>
</protein>
<dbReference type="SUPFAM" id="SSF56281">
    <property type="entry name" value="Metallo-hydrolase/oxidoreductase"/>
    <property type="match status" value="1"/>
</dbReference>
<dbReference type="Proteomes" id="UP000446658">
    <property type="component" value="Unassembled WGS sequence"/>
</dbReference>
<dbReference type="Gene3D" id="3.60.15.10">
    <property type="entry name" value="Ribonuclease Z/Hydroxyacylglutathione hydrolase-like"/>
    <property type="match status" value="1"/>
</dbReference>
<proteinExistence type="predicted"/>